<proteinExistence type="predicted"/>
<organism evidence="1 2">
    <name type="scientific">Chromobacterium rhizoryzae</name>
    <dbReference type="NCBI Taxonomy" id="1778675"/>
    <lineage>
        <taxon>Bacteria</taxon>
        <taxon>Pseudomonadati</taxon>
        <taxon>Pseudomonadota</taxon>
        <taxon>Betaproteobacteria</taxon>
        <taxon>Neisseriales</taxon>
        <taxon>Chromobacteriaceae</taxon>
        <taxon>Chromobacterium</taxon>
    </lineage>
</organism>
<dbReference type="Proteomes" id="UP000259465">
    <property type="component" value="Chromosome"/>
</dbReference>
<reference evidence="1 2" key="1">
    <citation type="submission" date="2018-08" db="EMBL/GenBank/DDBJ databases">
        <title>Complete genome sequence of JP2-74.</title>
        <authorList>
            <person name="Wu L."/>
        </authorList>
    </citation>
    <scope>NUCLEOTIDE SEQUENCE [LARGE SCALE GENOMIC DNA]</scope>
    <source>
        <strain evidence="1 2">JP2-74</strain>
    </source>
</reference>
<accession>A0AAD0RPK8</accession>
<keyword evidence="2" id="KW-1185">Reference proteome</keyword>
<sequence>MNDRELLELAAKAAGVKIDKSPCNGGGIGNTGFDLAGNAVIDRHNGTVWNPLTDDGDALRLAVKLGISVMPGVFACKVSHIRGIPNGIEIIEENRGDGLGRNTESGALQAARRAIVRAAVEIAKQA</sequence>
<name>A0AAD0RPK8_9NEIS</name>
<gene>
    <name evidence="1" type="ORF">D1345_09285</name>
</gene>
<dbReference type="AlphaFoldDB" id="A0AAD0RPK8"/>
<evidence type="ECO:0000313" key="1">
    <source>
        <dbReference type="EMBL" id="AXT46367.1"/>
    </source>
</evidence>
<dbReference type="EMBL" id="CP031968">
    <property type="protein sequence ID" value="AXT46367.1"/>
    <property type="molecule type" value="Genomic_DNA"/>
</dbReference>
<evidence type="ECO:0000313" key="2">
    <source>
        <dbReference type="Proteomes" id="UP000259465"/>
    </source>
</evidence>
<protein>
    <submittedName>
        <fullName evidence="1">Uncharacterized protein</fullName>
    </submittedName>
</protein>
<dbReference type="KEGG" id="crz:D1345_09285"/>
<dbReference type="RefSeq" id="WP_118267355.1">
    <property type="nucleotide sequence ID" value="NZ_CP031968.1"/>
</dbReference>